<dbReference type="EMBL" id="CP002363">
    <property type="protein sequence ID" value="ADV64789.1"/>
    <property type="molecule type" value="Genomic_DNA"/>
</dbReference>
<protein>
    <recommendedName>
        <fullName evidence="4">Glycosyltransferase RgtA/B/C/D-like domain-containing protein</fullName>
    </recommendedName>
</protein>
<evidence type="ECO:0000313" key="2">
    <source>
        <dbReference type="EMBL" id="ADV64789.1"/>
    </source>
</evidence>
<gene>
    <name evidence="2" type="ordered locus">Desmu_0476</name>
</gene>
<reference evidence="3" key="1">
    <citation type="submission" date="2010-11" db="EMBL/GenBank/DDBJ databases">
        <title>The complete genome of Desulfurococcus mucosus DSM 2162.</title>
        <authorList>
            <consortium name="US DOE Joint Genome Institute (JGI-PGF)"/>
            <person name="Lucas S."/>
            <person name="Copeland A."/>
            <person name="Lapidus A."/>
            <person name="Bruce D."/>
            <person name="Goodwin L."/>
            <person name="Pitluck S."/>
            <person name="Kyrpides N."/>
            <person name="Mavromatis K."/>
            <person name="Pagani I."/>
            <person name="Ivanova N."/>
            <person name="Ovchinnikova G."/>
            <person name="Chertkov O."/>
            <person name="Held B."/>
            <person name="Brettin T."/>
            <person name="Detter J.C."/>
            <person name="Tapia R."/>
            <person name="Han C."/>
            <person name="Land M."/>
            <person name="Hauser L."/>
            <person name="Markowitz V."/>
            <person name="Cheng J.-F."/>
            <person name="Hugenholtz P."/>
            <person name="Woyke T."/>
            <person name="Wu D."/>
            <person name="Wirth R."/>
            <person name="Bilek Y."/>
            <person name="Hader T."/>
            <person name="Klenk H.-P."/>
            <person name="Eisen J.A."/>
        </authorList>
    </citation>
    <scope>NUCLEOTIDE SEQUENCE [LARGE SCALE GENOMIC DNA]</scope>
    <source>
        <strain evidence="3">ATCC 35584 / DSM 2162 / JCM 9187 / O7/1</strain>
    </source>
</reference>
<name>E8R8G3_DESM0</name>
<keyword evidence="1" id="KW-1133">Transmembrane helix</keyword>
<feature type="transmembrane region" description="Helical" evidence="1">
    <location>
        <begin position="85"/>
        <end position="107"/>
    </location>
</feature>
<feature type="transmembrane region" description="Helical" evidence="1">
    <location>
        <begin position="205"/>
        <end position="224"/>
    </location>
</feature>
<reference evidence="2 3" key="2">
    <citation type="journal article" date="2011" name="Stand. Genomic Sci.">
        <title>Complete genome sequence of Desulfurococcus mucosus type strain (O7/1).</title>
        <authorList>
            <person name="Wirth R."/>
            <person name="Chertkov O."/>
            <person name="Held B."/>
            <person name="Lapidus A."/>
            <person name="Nolan M."/>
            <person name="Lucas S."/>
            <person name="Hammon N."/>
            <person name="Deshpande S."/>
            <person name="Cheng J.F."/>
            <person name="Tapia R."/>
            <person name="Han C."/>
            <person name="Goodwin L."/>
            <person name="Pitluck S."/>
            <person name="Liolios K."/>
            <person name="Ioanna P."/>
            <person name="Ivanova N."/>
            <person name="Mavromatis K."/>
            <person name="Mikhailova N."/>
            <person name="Pati A."/>
            <person name="Chen A."/>
            <person name="Palaniappan K."/>
            <person name="Land M."/>
            <person name="Hauser L."/>
            <person name="Chang Y.J."/>
            <person name="Jeffries C.D."/>
            <person name="Bilek Y."/>
            <person name="Hader T."/>
            <person name="Rohde M."/>
            <person name="Spring S."/>
            <person name="Sikorski J."/>
            <person name="Goker M."/>
            <person name="Woyke T."/>
            <person name="Bristow J."/>
            <person name="Eisen J.A."/>
            <person name="Markowitz V."/>
            <person name="Hugenholtz P."/>
            <person name="Kyrpides N.C."/>
            <person name="Klenk H.P."/>
        </authorList>
    </citation>
    <scope>NUCLEOTIDE SEQUENCE [LARGE SCALE GENOMIC DNA]</scope>
    <source>
        <strain evidence="3">ATCC 35584 / DSM 2162 / JCM 9187 / O7/1</strain>
    </source>
</reference>
<evidence type="ECO:0000256" key="1">
    <source>
        <dbReference type="SAM" id="Phobius"/>
    </source>
</evidence>
<keyword evidence="1" id="KW-0812">Transmembrane</keyword>
<dbReference type="eggNOG" id="arCOG08157">
    <property type="taxonomic scope" value="Archaea"/>
</dbReference>
<dbReference type="Proteomes" id="UP000001068">
    <property type="component" value="Chromosome"/>
</dbReference>
<dbReference type="HOGENOM" id="CLU_538206_0_0_2"/>
<accession>E8R8G3</accession>
<feature type="transmembrane region" description="Helical" evidence="1">
    <location>
        <begin position="6"/>
        <end position="27"/>
    </location>
</feature>
<feature type="transmembrane region" description="Helical" evidence="1">
    <location>
        <begin position="367"/>
        <end position="386"/>
    </location>
</feature>
<dbReference type="OrthoDB" id="385747at2157"/>
<dbReference type="AlphaFoldDB" id="E8R8G3"/>
<feature type="transmembrane region" description="Helical" evidence="1">
    <location>
        <begin position="146"/>
        <end position="168"/>
    </location>
</feature>
<sequence precursor="true">MSGRSFLVFLVFTATLLIHVAPFLYTLHPFSTDVWPLIRVSERLVSEPWVKIYDDSAFDGYNNRWPGIALASAVASLLTGLNVPFVYGILMAAALSIAMCTGFYAVARRLGGSVLSTAAMMALPSFTVFTSAALKEVYSYPLMASAALVILAGSRLGFLTALPLLAAAQVVTHHLSTLMTIVIFAEAGVLELVDAFTRGLRASGFYRRAIPYSLLTAAMAYTYMEAAGSRIIAEAVDPWDMVTAALYLALYTAIYAASRGRPESPAWRGVVSGLLLTAAVAPAVWLSWGFYSYDASSIIPYAAGFILVLSTPRRETVLSNAAAVSAAGVLSFTAFSKPGMGSIAHRVLNYAAIYLGFTVVKETRTACVIALAGFIIASGVMAQLLLGMDQASFYWVYRDGDSAAAGFLESFTGDTGVIGDAKLYYMEEMRLRVDTALLLRLLYTGRCPSNSIIAVSSENVLKGFAEASSVYRLTDTARRLLGETPVVYSSHAYSLYWCPP</sequence>
<keyword evidence="3" id="KW-1185">Reference proteome</keyword>
<dbReference type="RefSeq" id="WP_013562011.1">
    <property type="nucleotide sequence ID" value="NC_014961.1"/>
</dbReference>
<feature type="transmembrane region" description="Helical" evidence="1">
    <location>
        <begin position="342"/>
        <end position="360"/>
    </location>
</feature>
<proteinExistence type="predicted"/>
<organism evidence="2 3">
    <name type="scientific">Desulfurococcus mucosus (strain ATCC 35584 / DSM 2162 / JCM 9187 / O7/1)</name>
    <dbReference type="NCBI Taxonomy" id="765177"/>
    <lineage>
        <taxon>Archaea</taxon>
        <taxon>Thermoproteota</taxon>
        <taxon>Thermoprotei</taxon>
        <taxon>Desulfurococcales</taxon>
        <taxon>Desulfurococcaceae</taxon>
        <taxon>Desulfurococcus</taxon>
    </lineage>
</organism>
<evidence type="ECO:0000313" key="3">
    <source>
        <dbReference type="Proteomes" id="UP000001068"/>
    </source>
</evidence>
<evidence type="ECO:0008006" key="4">
    <source>
        <dbReference type="Google" id="ProtNLM"/>
    </source>
</evidence>
<dbReference type="STRING" id="765177.Desmu_0476"/>
<keyword evidence="1" id="KW-0472">Membrane</keyword>
<dbReference type="KEGG" id="dmu:Desmu_0476"/>
<feature type="transmembrane region" description="Helical" evidence="1">
    <location>
        <begin position="239"/>
        <end position="258"/>
    </location>
</feature>
<feature type="transmembrane region" description="Helical" evidence="1">
    <location>
        <begin position="113"/>
        <end position="134"/>
    </location>
</feature>
<feature type="transmembrane region" description="Helical" evidence="1">
    <location>
        <begin position="265"/>
        <end position="285"/>
    </location>
</feature>
<dbReference type="GeneID" id="10153169"/>